<keyword evidence="8" id="KW-1185">Reference proteome</keyword>
<reference evidence="7 8" key="1">
    <citation type="submission" date="2020-03" db="EMBL/GenBank/DDBJ databases">
        <title>Dissostichus mawsoni Genome sequencing and assembly.</title>
        <authorList>
            <person name="Park H."/>
        </authorList>
    </citation>
    <scope>NUCLEOTIDE SEQUENCE [LARGE SCALE GENOMIC DNA]</scope>
    <source>
        <strain evidence="7">DM0001</strain>
        <tissue evidence="7">Muscle</tissue>
    </source>
</reference>
<accession>A0A7J5YW64</accession>
<comment type="caution">
    <text evidence="7">The sequence shown here is derived from an EMBL/GenBank/DDBJ whole genome shotgun (WGS) entry which is preliminary data.</text>
</comment>
<evidence type="ECO:0000256" key="5">
    <source>
        <dbReference type="ARBA" id="ARBA00023136"/>
    </source>
</evidence>
<gene>
    <name evidence="7" type="ORF">F7725_014443</name>
</gene>
<dbReference type="PANTHER" id="PTHR31548:SF3">
    <property type="entry name" value="CLARIN-3"/>
    <property type="match status" value="1"/>
</dbReference>
<evidence type="ECO:0000256" key="2">
    <source>
        <dbReference type="ARBA" id="ARBA00005787"/>
    </source>
</evidence>
<feature type="transmembrane region" description="Helical" evidence="6">
    <location>
        <begin position="122"/>
        <end position="144"/>
    </location>
</feature>
<dbReference type="OrthoDB" id="9450082at2759"/>
<dbReference type="AlphaFoldDB" id="A0A7J5YW64"/>
<proteinExistence type="inferred from homology"/>
<keyword evidence="5 6" id="KW-0472">Membrane</keyword>
<evidence type="ECO:0000256" key="3">
    <source>
        <dbReference type="ARBA" id="ARBA00022692"/>
    </source>
</evidence>
<dbReference type="GO" id="GO:0007605">
    <property type="term" value="P:sensory perception of sound"/>
    <property type="evidence" value="ECO:0007669"/>
    <property type="project" value="UniProtKB-ARBA"/>
</dbReference>
<feature type="transmembrane region" description="Helical" evidence="6">
    <location>
        <begin position="7"/>
        <end position="26"/>
    </location>
</feature>
<comment type="subcellular location">
    <subcellularLocation>
        <location evidence="1">Membrane</location>
        <topology evidence="1">Multi-pass membrane protein</topology>
    </subcellularLocation>
</comment>
<dbReference type="Proteomes" id="UP000518266">
    <property type="component" value="Unassembled WGS sequence"/>
</dbReference>
<comment type="similarity">
    <text evidence="2">Belongs to the clarin family.</text>
</comment>
<name>A0A7J5YW64_DISMA</name>
<evidence type="ECO:0000256" key="1">
    <source>
        <dbReference type="ARBA" id="ARBA00004141"/>
    </source>
</evidence>
<feature type="transmembrane region" description="Helical" evidence="6">
    <location>
        <begin position="76"/>
        <end position="94"/>
    </location>
</feature>
<dbReference type="GO" id="GO:0016020">
    <property type="term" value="C:membrane"/>
    <property type="evidence" value="ECO:0007669"/>
    <property type="project" value="UniProtKB-SubCell"/>
</dbReference>
<evidence type="ECO:0000256" key="4">
    <source>
        <dbReference type="ARBA" id="ARBA00022989"/>
    </source>
</evidence>
<evidence type="ECO:0000313" key="7">
    <source>
        <dbReference type="EMBL" id="KAF3853755.1"/>
    </source>
</evidence>
<keyword evidence="4 6" id="KW-1133">Transmembrane helix</keyword>
<dbReference type="EMBL" id="JAAKFY010000008">
    <property type="protein sequence ID" value="KAF3853755.1"/>
    <property type="molecule type" value="Genomic_DNA"/>
</dbReference>
<keyword evidence="3 6" id="KW-0812">Transmembrane</keyword>
<evidence type="ECO:0000256" key="6">
    <source>
        <dbReference type="SAM" id="Phobius"/>
    </source>
</evidence>
<protein>
    <submittedName>
        <fullName evidence="7">Uncharacterized protein</fullName>
    </submittedName>
</protein>
<evidence type="ECO:0000313" key="8">
    <source>
        <dbReference type="Proteomes" id="UP000518266"/>
    </source>
</evidence>
<organism evidence="7 8">
    <name type="scientific">Dissostichus mawsoni</name>
    <name type="common">Antarctic cod</name>
    <dbReference type="NCBI Taxonomy" id="36200"/>
    <lineage>
        <taxon>Eukaryota</taxon>
        <taxon>Metazoa</taxon>
        <taxon>Chordata</taxon>
        <taxon>Craniata</taxon>
        <taxon>Vertebrata</taxon>
        <taxon>Euteleostomi</taxon>
        <taxon>Actinopterygii</taxon>
        <taxon>Neopterygii</taxon>
        <taxon>Teleostei</taxon>
        <taxon>Neoteleostei</taxon>
        <taxon>Acanthomorphata</taxon>
        <taxon>Eupercaria</taxon>
        <taxon>Perciformes</taxon>
        <taxon>Notothenioidei</taxon>
        <taxon>Nototheniidae</taxon>
        <taxon>Dissostichus</taxon>
    </lineage>
</organism>
<dbReference type="InterPro" id="IPR026748">
    <property type="entry name" value="Clarin"/>
</dbReference>
<sequence length="169" mass="19071">MPSITKTLHFLSSALVTSISVGVLGYCMSTQWAETTMECTRSGDRFTNGSALITWKLFVGDLIRDFCPLFGKTEKFEACLSVLVLILFAVNLRVTRMAEKLVKISTGNTPADLRNESTEMMLGYYLVILYTVLSLVAIAVIYIYDQAAYTHRREQQRPTEDAPKEIMMY</sequence>
<dbReference type="PANTHER" id="PTHR31548">
    <property type="entry name" value="CLARIN"/>
    <property type="match status" value="1"/>
</dbReference>